<reference evidence="3 4" key="1">
    <citation type="submission" date="2024-03" db="EMBL/GenBank/DDBJ databases">
        <title>Adaptation during the transition from Ophiocordyceps entomopathogen to insect associate is accompanied by gene loss and intensified selection.</title>
        <authorList>
            <person name="Ward C.M."/>
            <person name="Onetto C.A."/>
            <person name="Borneman A.R."/>
        </authorList>
    </citation>
    <scope>NUCLEOTIDE SEQUENCE [LARGE SCALE GENOMIC DNA]</scope>
    <source>
        <strain evidence="3">AWRI1</strain>
        <tissue evidence="3">Single Adult Female</tissue>
    </source>
</reference>
<accession>A0AAN9Y9T3</accession>
<comment type="caution">
    <text evidence="3">The sequence shown here is derived from an EMBL/GenBank/DDBJ whole genome shotgun (WGS) entry which is preliminary data.</text>
</comment>
<sequence length="680" mass="75709">MSAEVENSQLLGETLQLSFRKASTNFEQKEAVSKFLQPHYEKTSHPKVPDFPLNCEWINSTRPLSIHRDLKGKLVLLDFFTYCCINCMHILPELKALEDKYSVEEGLVVIGVHYAKFTNEKQLKNVTSAVKRYDIRHAVVNDSEGAIWDSFQVHCWPTLVVIGPESEYLFSLQGEGHLKLLDCFIQHALASMKEKNLIKSHSLPQISITDELKSHNVLSFPGKVTSFSSAEGNLLAIGDTGHNRIIVTDDRGTIKHLIGKGEPGLKDGNFENSQFHSPQGVIFQNESTLFVADTENHAIREVDLKEKTVKTVAGTGKQGNDMSGGKLWCQQELSSPWDLCFGKNTNVLLIAMAGTHQIWALYLSDDENLFKKGRKGECKVIAGSGREENRNNCYPHAAAFAQPSGLSYCDERNSIFIADSESSSVRELNLETGKVTGVAGGNRNPSDLFAFGDNDGSGSDIRLQHPLGVVWHASQKKLYVADSYNHKIKIVSLQDSSCSSMKFPSKLDEPGGLCVLKDDLVIADTNNHCIKVYDLSNLEVSELSVTEPQQLNENSTEHEKNVNISKNGGQIRVSAKLHTPTAVCFNEEAPAFWNIKLTDTETNEQLFKMRVKLSLESDFAVDIPKYSGKPTIKVFLNGSAYFCKEDTCFPSDINLLVNVHYADEETENQSCDFSYHVKEV</sequence>
<dbReference type="PROSITE" id="PS51352">
    <property type="entry name" value="THIOREDOXIN_2"/>
    <property type="match status" value="1"/>
</dbReference>
<dbReference type="InterPro" id="IPR012336">
    <property type="entry name" value="Thioredoxin-like_fold"/>
</dbReference>
<dbReference type="CDD" id="cd14951">
    <property type="entry name" value="NHL-2_like"/>
    <property type="match status" value="1"/>
</dbReference>
<dbReference type="Pfam" id="PF01436">
    <property type="entry name" value="NHL"/>
    <property type="match status" value="1"/>
</dbReference>
<dbReference type="InterPro" id="IPR013766">
    <property type="entry name" value="Thioredoxin_domain"/>
</dbReference>
<keyword evidence="4" id="KW-1185">Reference proteome</keyword>
<dbReference type="PANTHER" id="PTHR46388:SF2">
    <property type="entry name" value="NHL REPEAT-CONTAINING PROTEIN 2"/>
    <property type="match status" value="1"/>
</dbReference>
<keyword evidence="1" id="KW-0677">Repeat</keyword>
<dbReference type="PANTHER" id="PTHR46388">
    <property type="entry name" value="NHL REPEAT-CONTAINING PROTEIN 2"/>
    <property type="match status" value="1"/>
</dbReference>
<feature type="domain" description="Thioredoxin" evidence="2">
    <location>
        <begin position="42"/>
        <end position="190"/>
    </location>
</feature>
<gene>
    <name evidence="3" type="ORF">V9T40_005587</name>
</gene>
<dbReference type="Gene3D" id="3.40.30.10">
    <property type="entry name" value="Glutaredoxin"/>
    <property type="match status" value="1"/>
</dbReference>
<evidence type="ECO:0000256" key="1">
    <source>
        <dbReference type="ARBA" id="ARBA00022737"/>
    </source>
</evidence>
<dbReference type="Proteomes" id="UP001367676">
    <property type="component" value="Unassembled WGS sequence"/>
</dbReference>
<dbReference type="EMBL" id="JBBCAQ010000003">
    <property type="protein sequence ID" value="KAK7604401.1"/>
    <property type="molecule type" value="Genomic_DNA"/>
</dbReference>
<proteinExistence type="predicted"/>
<organism evidence="3 4">
    <name type="scientific">Parthenolecanium corni</name>
    <dbReference type="NCBI Taxonomy" id="536013"/>
    <lineage>
        <taxon>Eukaryota</taxon>
        <taxon>Metazoa</taxon>
        <taxon>Ecdysozoa</taxon>
        <taxon>Arthropoda</taxon>
        <taxon>Hexapoda</taxon>
        <taxon>Insecta</taxon>
        <taxon>Pterygota</taxon>
        <taxon>Neoptera</taxon>
        <taxon>Paraneoptera</taxon>
        <taxon>Hemiptera</taxon>
        <taxon>Sternorrhyncha</taxon>
        <taxon>Coccoidea</taxon>
        <taxon>Coccidae</taxon>
        <taxon>Parthenolecanium</taxon>
    </lineage>
</organism>
<dbReference type="InterPro" id="IPR001258">
    <property type="entry name" value="NHL_repeat"/>
</dbReference>
<evidence type="ECO:0000313" key="3">
    <source>
        <dbReference type="EMBL" id="KAK7604401.1"/>
    </source>
</evidence>
<dbReference type="InterPro" id="IPR011042">
    <property type="entry name" value="6-blade_b-propeller_TolB-like"/>
</dbReference>
<dbReference type="AlphaFoldDB" id="A0AAN9Y9T3"/>
<evidence type="ECO:0000259" key="2">
    <source>
        <dbReference type="PROSITE" id="PS51352"/>
    </source>
</evidence>
<name>A0AAN9Y9T3_9HEMI</name>
<dbReference type="Gene3D" id="2.120.10.30">
    <property type="entry name" value="TolB, C-terminal domain"/>
    <property type="match status" value="2"/>
</dbReference>
<dbReference type="InterPro" id="IPR036249">
    <property type="entry name" value="Thioredoxin-like_sf"/>
</dbReference>
<dbReference type="SUPFAM" id="SSF52833">
    <property type="entry name" value="Thioredoxin-like"/>
    <property type="match status" value="1"/>
</dbReference>
<dbReference type="InterPro" id="IPR045302">
    <property type="entry name" value="NHL2_NHL_rpt_dom"/>
</dbReference>
<evidence type="ECO:0000313" key="4">
    <source>
        <dbReference type="Proteomes" id="UP001367676"/>
    </source>
</evidence>
<dbReference type="SUPFAM" id="SSF101898">
    <property type="entry name" value="NHL repeat"/>
    <property type="match status" value="1"/>
</dbReference>
<protein>
    <recommendedName>
        <fullName evidence="2">Thioredoxin domain-containing protein</fullName>
    </recommendedName>
</protein>
<dbReference type="Pfam" id="PF13905">
    <property type="entry name" value="Thioredoxin_8"/>
    <property type="match status" value="1"/>
</dbReference>